<reference evidence="1" key="2">
    <citation type="submission" date="2020-11" db="EMBL/GenBank/DDBJ databases">
        <authorList>
            <person name="McCartney M.A."/>
            <person name="Auch B."/>
            <person name="Kono T."/>
            <person name="Mallez S."/>
            <person name="Becker A."/>
            <person name="Gohl D.M."/>
            <person name="Silverstein K.A.T."/>
            <person name="Koren S."/>
            <person name="Bechman K.B."/>
            <person name="Herman A."/>
            <person name="Abrahante J.E."/>
            <person name="Garbe J."/>
        </authorList>
    </citation>
    <scope>NUCLEOTIDE SEQUENCE</scope>
    <source>
        <strain evidence="1">Duluth1</strain>
        <tissue evidence="1">Whole animal</tissue>
    </source>
</reference>
<dbReference type="Proteomes" id="UP000828390">
    <property type="component" value="Unassembled WGS sequence"/>
</dbReference>
<dbReference type="AlphaFoldDB" id="A0A9D4IYP7"/>
<organism evidence="1 2">
    <name type="scientific">Dreissena polymorpha</name>
    <name type="common">Zebra mussel</name>
    <name type="synonym">Mytilus polymorpha</name>
    <dbReference type="NCBI Taxonomy" id="45954"/>
    <lineage>
        <taxon>Eukaryota</taxon>
        <taxon>Metazoa</taxon>
        <taxon>Spiralia</taxon>
        <taxon>Lophotrochozoa</taxon>
        <taxon>Mollusca</taxon>
        <taxon>Bivalvia</taxon>
        <taxon>Autobranchia</taxon>
        <taxon>Heteroconchia</taxon>
        <taxon>Euheterodonta</taxon>
        <taxon>Imparidentia</taxon>
        <taxon>Neoheterodontei</taxon>
        <taxon>Myida</taxon>
        <taxon>Dreissenoidea</taxon>
        <taxon>Dreissenidae</taxon>
        <taxon>Dreissena</taxon>
    </lineage>
</organism>
<comment type="caution">
    <text evidence="1">The sequence shown here is derived from an EMBL/GenBank/DDBJ whole genome shotgun (WGS) entry which is preliminary data.</text>
</comment>
<protein>
    <submittedName>
        <fullName evidence="1">Uncharacterized protein</fullName>
    </submittedName>
</protein>
<dbReference type="EMBL" id="JAIWYP010000007">
    <property type="protein sequence ID" value="KAH3793251.1"/>
    <property type="molecule type" value="Genomic_DNA"/>
</dbReference>
<keyword evidence="2" id="KW-1185">Reference proteome</keyword>
<accession>A0A9D4IYP7</accession>
<sequence length="99" mass="11781">MMDEGLRSILRLPKIRQAIIAHPEPLRWYSGRRIEVEMLQLIHMYRRFQCMDVETDDVETNSILLVIHKRKTEILQEVLQRMIMEGGQVNDEAFCKVVK</sequence>
<proteinExistence type="predicted"/>
<reference evidence="1" key="1">
    <citation type="journal article" date="2019" name="bioRxiv">
        <title>The Genome of the Zebra Mussel, Dreissena polymorpha: A Resource for Invasive Species Research.</title>
        <authorList>
            <person name="McCartney M.A."/>
            <person name="Auch B."/>
            <person name="Kono T."/>
            <person name="Mallez S."/>
            <person name="Zhang Y."/>
            <person name="Obille A."/>
            <person name="Becker A."/>
            <person name="Abrahante J.E."/>
            <person name="Garbe J."/>
            <person name="Badalamenti J.P."/>
            <person name="Herman A."/>
            <person name="Mangelson H."/>
            <person name="Liachko I."/>
            <person name="Sullivan S."/>
            <person name="Sone E.D."/>
            <person name="Koren S."/>
            <person name="Silverstein K.A.T."/>
            <person name="Beckman K.B."/>
            <person name="Gohl D.M."/>
        </authorList>
    </citation>
    <scope>NUCLEOTIDE SEQUENCE</scope>
    <source>
        <strain evidence="1">Duluth1</strain>
        <tissue evidence="1">Whole animal</tissue>
    </source>
</reference>
<name>A0A9D4IYP7_DREPO</name>
<evidence type="ECO:0000313" key="1">
    <source>
        <dbReference type="EMBL" id="KAH3793251.1"/>
    </source>
</evidence>
<evidence type="ECO:0000313" key="2">
    <source>
        <dbReference type="Proteomes" id="UP000828390"/>
    </source>
</evidence>
<gene>
    <name evidence="1" type="ORF">DPMN_146758</name>
</gene>